<evidence type="ECO:0000313" key="3">
    <source>
        <dbReference type="Proteomes" id="UP000032680"/>
    </source>
</evidence>
<feature type="compositionally biased region" description="Basic residues" evidence="1">
    <location>
        <begin position="81"/>
        <end position="96"/>
    </location>
</feature>
<dbReference type="SUPFAM" id="SSF50475">
    <property type="entry name" value="FMN-binding split barrel"/>
    <property type="match status" value="1"/>
</dbReference>
<dbReference type="AlphaFoldDB" id="A0A0D6P6W2"/>
<proteinExistence type="predicted"/>
<dbReference type="Gene3D" id="2.30.110.10">
    <property type="entry name" value="Electron Transport, Fmn-binding Protein, Chain A"/>
    <property type="match status" value="1"/>
</dbReference>
<reference evidence="2 3" key="1">
    <citation type="submission" date="2012-11" db="EMBL/GenBank/DDBJ databases">
        <title>Whole genome sequence of Acidisphaera rubrifaciens HS-AP3.</title>
        <authorList>
            <person name="Azuma Y."/>
            <person name="Higashiura N."/>
            <person name="Hirakawa H."/>
            <person name="Matsushita K."/>
        </authorList>
    </citation>
    <scope>NUCLEOTIDE SEQUENCE [LARGE SCALE GENOMIC DNA]</scope>
    <source>
        <strain evidence="2 3">HS-AP3</strain>
    </source>
</reference>
<feature type="region of interest" description="Disordered" evidence="1">
    <location>
        <begin position="76"/>
        <end position="100"/>
    </location>
</feature>
<accession>A0A0D6P6W2</accession>
<dbReference type="RefSeq" id="WP_241771142.1">
    <property type="nucleotide sequence ID" value="NZ_BANB01000231.1"/>
</dbReference>
<dbReference type="EMBL" id="BANB01000231">
    <property type="protein sequence ID" value="GAN77081.1"/>
    <property type="molecule type" value="Genomic_DNA"/>
</dbReference>
<evidence type="ECO:0008006" key="4">
    <source>
        <dbReference type="Google" id="ProtNLM"/>
    </source>
</evidence>
<evidence type="ECO:0000256" key="1">
    <source>
        <dbReference type="SAM" id="MobiDB-lite"/>
    </source>
</evidence>
<sequence>MPDTTDLPAEFRPDADHITITPSVLYVGTPVALITTLNPDGTTTISPMSSAWMLFDRVVLGMTSTSKGPNVEAIARGAGRASRHRHRRHQPHRRRQMGPAALYLPSLLRNGTRSRADVQG</sequence>
<evidence type="ECO:0000313" key="2">
    <source>
        <dbReference type="EMBL" id="GAN77081.1"/>
    </source>
</evidence>
<organism evidence="2 3">
    <name type="scientific">Acidisphaera rubrifaciens HS-AP3</name>
    <dbReference type="NCBI Taxonomy" id="1231350"/>
    <lineage>
        <taxon>Bacteria</taxon>
        <taxon>Pseudomonadati</taxon>
        <taxon>Pseudomonadota</taxon>
        <taxon>Alphaproteobacteria</taxon>
        <taxon>Acetobacterales</taxon>
        <taxon>Acetobacteraceae</taxon>
        <taxon>Acidisphaera</taxon>
    </lineage>
</organism>
<dbReference type="InterPro" id="IPR012349">
    <property type="entry name" value="Split_barrel_FMN-bd"/>
</dbReference>
<keyword evidence="3" id="KW-1185">Reference proteome</keyword>
<protein>
    <recommendedName>
        <fullName evidence="4">Flavin reductase like domain-containing protein</fullName>
    </recommendedName>
</protein>
<gene>
    <name evidence="2" type="ORF">Asru_0231_03</name>
</gene>
<dbReference type="Proteomes" id="UP000032680">
    <property type="component" value="Unassembled WGS sequence"/>
</dbReference>
<comment type="caution">
    <text evidence="2">The sequence shown here is derived from an EMBL/GenBank/DDBJ whole genome shotgun (WGS) entry which is preliminary data.</text>
</comment>
<name>A0A0D6P6W2_9PROT</name>